<gene>
    <name evidence="1" type="ORF">LHYA1_G004410</name>
</gene>
<dbReference type="RefSeq" id="XP_031005547.1">
    <property type="nucleotide sequence ID" value="XM_031149370.1"/>
</dbReference>
<evidence type="ECO:0008006" key="3">
    <source>
        <dbReference type="Google" id="ProtNLM"/>
    </source>
</evidence>
<keyword evidence="2" id="KW-1185">Reference proteome</keyword>
<sequence>MEALGVASGIAGLIGLAEMVAFKGSKYAYGVKNAGSDIKDLFLEVQSLYGVLNRLKLLEKCLDDDEERSAEASIQLTNLLDSHRFHNLDHFQTCRRNLDHLKKSLDKLDSNSVKTRLFWPFKASETKELREKIARNKRDLSDALTADGL</sequence>
<evidence type="ECO:0000313" key="2">
    <source>
        <dbReference type="Proteomes" id="UP000431533"/>
    </source>
</evidence>
<accession>A0A8H8R1N7</accession>
<dbReference type="EMBL" id="QGMH01000062">
    <property type="protein sequence ID" value="TVY26759.1"/>
    <property type="molecule type" value="Genomic_DNA"/>
</dbReference>
<comment type="caution">
    <text evidence="1">The sequence shown here is derived from an EMBL/GenBank/DDBJ whole genome shotgun (WGS) entry which is preliminary data.</text>
</comment>
<dbReference type="AlphaFoldDB" id="A0A8H8R1N7"/>
<protein>
    <recommendedName>
        <fullName evidence="3">Fungal N-terminal domain-containing protein</fullName>
    </recommendedName>
</protein>
<dbReference type="Proteomes" id="UP000431533">
    <property type="component" value="Unassembled WGS sequence"/>
</dbReference>
<dbReference type="GeneID" id="41984608"/>
<evidence type="ECO:0000313" key="1">
    <source>
        <dbReference type="EMBL" id="TVY26759.1"/>
    </source>
</evidence>
<organism evidence="1 2">
    <name type="scientific">Lachnellula hyalina</name>
    <dbReference type="NCBI Taxonomy" id="1316788"/>
    <lineage>
        <taxon>Eukaryota</taxon>
        <taxon>Fungi</taxon>
        <taxon>Dikarya</taxon>
        <taxon>Ascomycota</taxon>
        <taxon>Pezizomycotina</taxon>
        <taxon>Leotiomycetes</taxon>
        <taxon>Helotiales</taxon>
        <taxon>Lachnaceae</taxon>
        <taxon>Lachnellula</taxon>
    </lineage>
</organism>
<proteinExistence type="predicted"/>
<name>A0A8H8R1N7_9HELO</name>
<dbReference type="OrthoDB" id="1577640at2759"/>
<reference evidence="1 2" key="1">
    <citation type="submission" date="2018-05" db="EMBL/GenBank/DDBJ databases">
        <title>Genome sequencing and assembly of the regulated plant pathogen Lachnellula willkommii and related sister species for the development of diagnostic species identification markers.</title>
        <authorList>
            <person name="Giroux E."/>
            <person name="Bilodeau G."/>
        </authorList>
    </citation>
    <scope>NUCLEOTIDE SEQUENCE [LARGE SCALE GENOMIC DNA]</scope>
    <source>
        <strain evidence="1 2">CBS 185.66</strain>
    </source>
</reference>